<sequence length="77" mass="8794">MKNHTFLGLLAKIKFIMVACYWDLQVSSRRCTTALAWHTPPILVDFCVVIKTSTFLEQNRYNMVEKAMDLAKLALSG</sequence>
<protein>
    <submittedName>
        <fullName evidence="2">Uncharacterized protein</fullName>
    </submittedName>
</protein>
<accession>A0A3Q7H4K6</accession>
<reference evidence="2" key="1">
    <citation type="journal article" date="2012" name="Nature">
        <title>The tomato genome sequence provides insights into fleshy fruit evolution.</title>
        <authorList>
            <consortium name="Tomato Genome Consortium"/>
        </authorList>
    </citation>
    <scope>NUCLEOTIDE SEQUENCE [LARGE SCALE GENOMIC DNA]</scope>
    <source>
        <strain evidence="2">cv. Heinz 1706</strain>
    </source>
</reference>
<evidence type="ECO:0000256" key="1">
    <source>
        <dbReference type="SAM" id="SignalP"/>
    </source>
</evidence>
<dbReference type="InParanoid" id="A0A3Q7H4K6"/>
<proteinExistence type="predicted"/>
<evidence type="ECO:0000313" key="3">
    <source>
        <dbReference type="Proteomes" id="UP000004994"/>
    </source>
</evidence>
<dbReference type="AlphaFoldDB" id="A0A3Q7H4K6"/>
<feature type="signal peptide" evidence="1">
    <location>
        <begin position="1"/>
        <end position="20"/>
    </location>
</feature>
<dbReference type="Gramene" id="Solyc07g007725.1.1">
    <property type="protein sequence ID" value="Solyc07g007725.1.1"/>
    <property type="gene ID" value="Solyc07g007725.1"/>
</dbReference>
<organism evidence="2">
    <name type="scientific">Solanum lycopersicum</name>
    <name type="common">Tomato</name>
    <name type="synonym">Lycopersicon esculentum</name>
    <dbReference type="NCBI Taxonomy" id="4081"/>
    <lineage>
        <taxon>Eukaryota</taxon>
        <taxon>Viridiplantae</taxon>
        <taxon>Streptophyta</taxon>
        <taxon>Embryophyta</taxon>
        <taxon>Tracheophyta</taxon>
        <taxon>Spermatophyta</taxon>
        <taxon>Magnoliopsida</taxon>
        <taxon>eudicotyledons</taxon>
        <taxon>Gunneridae</taxon>
        <taxon>Pentapetalae</taxon>
        <taxon>asterids</taxon>
        <taxon>lamiids</taxon>
        <taxon>Solanales</taxon>
        <taxon>Solanaceae</taxon>
        <taxon>Solanoideae</taxon>
        <taxon>Solaneae</taxon>
        <taxon>Solanum</taxon>
        <taxon>Solanum subgen. Lycopersicon</taxon>
    </lineage>
</organism>
<keyword evidence="1" id="KW-0732">Signal</keyword>
<name>A0A3Q7H4K6_SOLLC</name>
<evidence type="ECO:0000313" key="2">
    <source>
        <dbReference type="EnsemblPlants" id="Solyc07g007725.1.1"/>
    </source>
</evidence>
<dbReference type="EnsemblPlants" id="Solyc07g007725.1.1">
    <property type="protein sequence ID" value="Solyc07g007725.1.1"/>
    <property type="gene ID" value="Solyc07g007725.1"/>
</dbReference>
<feature type="chain" id="PRO_5018620356" evidence="1">
    <location>
        <begin position="21"/>
        <end position="77"/>
    </location>
</feature>
<dbReference type="Proteomes" id="UP000004994">
    <property type="component" value="Chromosome 7"/>
</dbReference>
<keyword evidence="3" id="KW-1185">Reference proteome</keyword>
<reference evidence="2" key="2">
    <citation type="submission" date="2019-01" db="UniProtKB">
        <authorList>
            <consortium name="EnsemblPlants"/>
        </authorList>
    </citation>
    <scope>IDENTIFICATION</scope>
    <source>
        <strain evidence="2">cv. Heinz 1706</strain>
    </source>
</reference>